<comment type="caution">
    <text evidence="2">The sequence shown here is derived from an EMBL/GenBank/DDBJ whole genome shotgun (WGS) entry which is preliminary data.</text>
</comment>
<feature type="signal peptide" evidence="1">
    <location>
        <begin position="1"/>
        <end position="23"/>
    </location>
</feature>
<protein>
    <submittedName>
        <fullName evidence="2">Uncharacterized protein</fullName>
    </submittedName>
</protein>
<proteinExistence type="predicted"/>
<sequence length="137" mass="15175">MDFPWIGSQLVSLLIRLVFLVLQEKPRWRQPGPGRGWAGVFNLHHAAYQPRRRRATTTTTVLATSLPAQYKAPLAHSFPSAQAVCYSALFLLASPSAPEGEAPDLLASLRSRLSVRALHARCSLICAAGPERRHFYL</sequence>
<evidence type="ECO:0000313" key="2">
    <source>
        <dbReference type="EMBL" id="KAG2649688.1"/>
    </source>
</evidence>
<feature type="chain" id="PRO_5035715560" evidence="1">
    <location>
        <begin position="24"/>
        <end position="137"/>
    </location>
</feature>
<accession>A0A8T0WRT1</accession>
<dbReference type="EMBL" id="CM029038">
    <property type="protein sequence ID" value="KAG2649688.1"/>
    <property type="molecule type" value="Genomic_DNA"/>
</dbReference>
<keyword evidence="3" id="KW-1185">Reference proteome</keyword>
<name>A0A8T0WRT1_PANVG</name>
<organism evidence="2 3">
    <name type="scientific">Panicum virgatum</name>
    <name type="common">Blackwell switchgrass</name>
    <dbReference type="NCBI Taxonomy" id="38727"/>
    <lineage>
        <taxon>Eukaryota</taxon>
        <taxon>Viridiplantae</taxon>
        <taxon>Streptophyta</taxon>
        <taxon>Embryophyta</taxon>
        <taxon>Tracheophyta</taxon>
        <taxon>Spermatophyta</taxon>
        <taxon>Magnoliopsida</taxon>
        <taxon>Liliopsida</taxon>
        <taxon>Poales</taxon>
        <taxon>Poaceae</taxon>
        <taxon>PACMAD clade</taxon>
        <taxon>Panicoideae</taxon>
        <taxon>Panicodae</taxon>
        <taxon>Paniceae</taxon>
        <taxon>Panicinae</taxon>
        <taxon>Panicum</taxon>
        <taxon>Panicum sect. Hiantes</taxon>
    </lineage>
</organism>
<reference evidence="2" key="1">
    <citation type="submission" date="2020-05" db="EMBL/GenBank/DDBJ databases">
        <title>WGS assembly of Panicum virgatum.</title>
        <authorList>
            <person name="Lovell J.T."/>
            <person name="Jenkins J."/>
            <person name="Shu S."/>
            <person name="Juenger T.E."/>
            <person name="Schmutz J."/>
        </authorList>
    </citation>
    <scope>NUCLEOTIDE SEQUENCE</scope>
    <source>
        <strain evidence="2">AP13</strain>
    </source>
</reference>
<evidence type="ECO:0000256" key="1">
    <source>
        <dbReference type="SAM" id="SignalP"/>
    </source>
</evidence>
<dbReference type="AlphaFoldDB" id="A0A8T0WRT1"/>
<dbReference type="Proteomes" id="UP000823388">
    <property type="component" value="Chromosome 1N"/>
</dbReference>
<evidence type="ECO:0000313" key="3">
    <source>
        <dbReference type="Proteomes" id="UP000823388"/>
    </source>
</evidence>
<gene>
    <name evidence="2" type="ORF">PVAP13_1NG125819</name>
</gene>
<keyword evidence="1" id="KW-0732">Signal</keyword>